<protein>
    <submittedName>
        <fullName evidence="2">Uncharacterized protein</fullName>
    </submittedName>
</protein>
<name>A0A975TBK4_9NOST</name>
<keyword evidence="1" id="KW-0812">Transmembrane</keyword>
<evidence type="ECO:0000313" key="3">
    <source>
        <dbReference type="Proteomes" id="UP000683511"/>
    </source>
</evidence>
<sequence length="39" mass="4227">MVTSLIAGLSILILTGVANTYLGYWLLTKSSQSRRKGTL</sequence>
<dbReference type="KEGG" id="rsin:B6N60_04440"/>
<feature type="transmembrane region" description="Helical" evidence="1">
    <location>
        <begin position="6"/>
        <end position="27"/>
    </location>
</feature>
<dbReference type="Proteomes" id="UP000683511">
    <property type="component" value="Chromosome"/>
</dbReference>
<reference evidence="2" key="1">
    <citation type="submission" date="2017-04" db="EMBL/GenBank/DDBJ databases">
        <title>Genome deletions in a multicellular cyanobacterial endosymbiont for morphological adaptation in marine diatoms.</title>
        <authorList>
            <person name="Wang Y."/>
            <person name="Gao H."/>
            <person name="Li R."/>
            <person name="Xu X."/>
        </authorList>
    </citation>
    <scope>NUCLEOTIDE SEQUENCE</scope>
    <source>
        <strain evidence="2">FACHB 800</strain>
    </source>
</reference>
<accession>A0A975TBK4</accession>
<keyword evidence="1" id="KW-0472">Membrane</keyword>
<dbReference type="AlphaFoldDB" id="A0A975TBK4"/>
<keyword evidence="1" id="KW-1133">Transmembrane helix</keyword>
<gene>
    <name evidence="2" type="ORF">B6N60_04440</name>
</gene>
<keyword evidence="3" id="KW-1185">Reference proteome</keyword>
<proteinExistence type="predicted"/>
<evidence type="ECO:0000256" key="1">
    <source>
        <dbReference type="SAM" id="Phobius"/>
    </source>
</evidence>
<organism evidence="2 3">
    <name type="scientific">Richelia sinica FACHB-800</name>
    <dbReference type="NCBI Taxonomy" id="1357546"/>
    <lineage>
        <taxon>Bacteria</taxon>
        <taxon>Bacillati</taxon>
        <taxon>Cyanobacteriota</taxon>
        <taxon>Cyanophyceae</taxon>
        <taxon>Nostocales</taxon>
        <taxon>Nostocaceae</taxon>
        <taxon>Richelia</taxon>
    </lineage>
</organism>
<evidence type="ECO:0000313" key="2">
    <source>
        <dbReference type="EMBL" id="QXE25720.1"/>
    </source>
</evidence>
<dbReference type="EMBL" id="CP021056">
    <property type="protein sequence ID" value="QXE25720.1"/>
    <property type="molecule type" value="Genomic_DNA"/>
</dbReference>